<evidence type="ECO:0000313" key="1">
    <source>
        <dbReference type="EMBL" id="PGH07674.1"/>
    </source>
</evidence>
<protein>
    <recommendedName>
        <fullName evidence="3">F-box domain-containing protein</fullName>
    </recommendedName>
</protein>
<proteinExistence type="predicted"/>
<name>A0A2B7X7N6_9EURO</name>
<dbReference type="EMBL" id="PDNC01000013">
    <property type="protein sequence ID" value="PGH07674.1"/>
    <property type="molecule type" value="Genomic_DNA"/>
</dbReference>
<reference evidence="1 2" key="1">
    <citation type="submission" date="2017-10" db="EMBL/GenBank/DDBJ databases">
        <title>Comparative genomics in systemic dimorphic fungi from Ajellomycetaceae.</title>
        <authorList>
            <person name="Munoz J.F."/>
            <person name="Mcewen J.G."/>
            <person name="Clay O.K."/>
            <person name="Cuomo C.A."/>
        </authorList>
    </citation>
    <scope>NUCLEOTIDE SEQUENCE [LARGE SCALE GENOMIC DNA]</scope>
    <source>
        <strain evidence="1 2">UAMH130</strain>
    </source>
</reference>
<dbReference type="OrthoDB" id="4188687at2759"/>
<dbReference type="AlphaFoldDB" id="A0A2B7X7N6"/>
<evidence type="ECO:0008006" key="3">
    <source>
        <dbReference type="Google" id="ProtNLM"/>
    </source>
</evidence>
<organism evidence="1 2">
    <name type="scientific">Blastomyces parvus</name>
    <dbReference type="NCBI Taxonomy" id="2060905"/>
    <lineage>
        <taxon>Eukaryota</taxon>
        <taxon>Fungi</taxon>
        <taxon>Dikarya</taxon>
        <taxon>Ascomycota</taxon>
        <taxon>Pezizomycotina</taxon>
        <taxon>Eurotiomycetes</taxon>
        <taxon>Eurotiomycetidae</taxon>
        <taxon>Onygenales</taxon>
        <taxon>Ajellomycetaceae</taxon>
        <taxon>Blastomyces</taxon>
    </lineage>
</organism>
<sequence>MASLASLAPEILLEIISRVTSASDLISLSLQRRQFSQLAADKLLQIRPFHRIRLTLDQQVTTDMHHSLMAILRNRSLGLYAELMEIDIPLPDFIKMPWQTVPSEELGC</sequence>
<gene>
    <name evidence="1" type="ORF">GX51_01683</name>
</gene>
<keyword evidence="2" id="KW-1185">Reference proteome</keyword>
<evidence type="ECO:0000313" key="2">
    <source>
        <dbReference type="Proteomes" id="UP000224080"/>
    </source>
</evidence>
<dbReference type="Proteomes" id="UP000224080">
    <property type="component" value="Unassembled WGS sequence"/>
</dbReference>
<accession>A0A2B7X7N6</accession>
<dbReference type="STRING" id="2060905.A0A2B7X7N6"/>
<comment type="caution">
    <text evidence="1">The sequence shown here is derived from an EMBL/GenBank/DDBJ whole genome shotgun (WGS) entry which is preliminary data.</text>
</comment>